<dbReference type="Pfam" id="PF07690">
    <property type="entry name" value="MFS_1"/>
    <property type="match status" value="1"/>
</dbReference>
<dbReference type="InterPro" id="IPR036396">
    <property type="entry name" value="Cyt_P450_sf"/>
</dbReference>
<evidence type="ECO:0000313" key="10">
    <source>
        <dbReference type="Proteomes" id="UP001140562"/>
    </source>
</evidence>
<proteinExistence type="inferred from homology"/>
<name>A0A9W8WXX2_9PLEO</name>
<feature type="transmembrane region" description="Helical" evidence="8">
    <location>
        <begin position="222"/>
        <end position="241"/>
    </location>
</feature>
<dbReference type="InterPro" id="IPR002401">
    <property type="entry name" value="Cyt_P450_E_grp-I"/>
</dbReference>
<keyword evidence="6" id="KW-0503">Monooxygenase</keyword>
<evidence type="ECO:0000256" key="1">
    <source>
        <dbReference type="ARBA" id="ARBA00004141"/>
    </source>
</evidence>
<evidence type="ECO:0000313" key="9">
    <source>
        <dbReference type="EMBL" id="KAJ4335947.1"/>
    </source>
</evidence>
<protein>
    <recommendedName>
        <fullName evidence="11">Cytochrome P450</fullName>
    </recommendedName>
</protein>
<dbReference type="InterPro" id="IPR050364">
    <property type="entry name" value="Cytochrome_P450_fung"/>
</dbReference>
<dbReference type="InterPro" id="IPR036259">
    <property type="entry name" value="MFS_trans_sf"/>
</dbReference>
<dbReference type="InterPro" id="IPR011701">
    <property type="entry name" value="MFS"/>
</dbReference>
<evidence type="ECO:0000256" key="2">
    <source>
        <dbReference type="ARBA" id="ARBA00010617"/>
    </source>
</evidence>
<dbReference type="PANTHER" id="PTHR46300">
    <property type="entry name" value="P450, PUTATIVE (EUROFUNG)-RELATED-RELATED"/>
    <property type="match status" value="1"/>
</dbReference>
<gene>
    <name evidence="9" type="ORF">N0V87_005803</name>
</gene>
<dbReference type="GO" id="GO:0016020">
    <property type="term" value="C:membrane"/>
    <property type="evidence" value="ECO:0007669"/>
    <property type="project" value="UniProtKB-SubCell"/>
</dbReference>
<reference evidence="9" key="1">
    <citation type="submission" date="2022-10" db="EMBL/GenBank/DDBJ databases">
        <title>Tapping the CABI collections for fungal endophytes: first genome assemblies for Collariella, Neodidymelliopsis, Ascochyta clinopodiicola, Didymella pomorum, Didymosphaeria variabile, Neocosmospora piperis and Neocucurbitaria cava.</title>
        <authorList>
            <person name="Hill R."/>
        </authorList>
    </citation>
    <scope>NUCLEOTIDE SEQUENCE</scope>
    <source>
        <strain evidence="9">IMI 360193</strain>
    </source>
</reference>
<evidence type="ECO:0000256" key="7">
    <source>
        <dbReference type="PIRSR" id="PIRSR602401-1"/>
    </source>
</evidence>
<comment type="similarity">
    <text evidence="2">Belongs to the cytochrome P450 family.</text>
</comment>
<feature type="transmembrane region" description="Helical" evidence="8">
    <location>
        <begin position="117"/>
        <end position="137"/>
    </location>
</feature>
<feature type="transmembrane region" description="Helical" evidence="8">
    <location>
        <begin position="82"/>
        <end position="105"/>
    </location>
</feature>
<dbReference type="Pfam" id="PF00067">
    <property type="entry name" value="p450"/>
    <property type="match status" value="1"/>
</dbReference>
<keyword evidence="8" id="KW-0472">Membrane</keyword>
<feature type="transmembrane region" description="Helical" evidence="8">
    <location>
        <begin position="158"/>
        <end position="179"/>
    </location>
</feature>
<keyword evidence="3 7" id="KW-0479">Metal-binding</keyword>
<keyword evidence="7" id="KW-0349">Heme</keyword>
<dbReference type="GO" id="GO:0004497">
    <property type="term" value="F:monooxygenase activity"/>
    <property type="evidence" value="ECO:0007669"/>
    <property type="project" value="UniProtKB-KW"/>
</dbReference>
<dbReference type="PRINTS" id="PR00463">
    <property type="entry name" value="EP450I"/>
</dbReference>
<evidence type="ECO:0000256" key="8">
    <source>
        <dbReference type="SAM" id="Phobius"/>
    </source>
</evidence>
<evidence type="ECO:0000256" key="5">
    <source>
        <dbReference type="ARBA" id="ARBA00023004"/>
    </source>
</evidence>
<accession>A0A9W8WXX2</accession>
<dbReference type="GO" id="GO:0022857">
    <property type="term" value="F:transmembrane transporter activity"/>
    <property type="evidence" value="ECO:0007669"/>
    <property type="project" value="InterPro"/>
</dbReference>
<keyword evidence="10" id="KW-1185">Reference proteome</keyword>
<feature type="transmembrane region" description="Helical" evidence="8">
    <location>
        <begin position="191"/>
        <end position="215"/>
    </location>
</feature>
<keyword evidence="5 7" id="KW-0408">Iron</keyword>
<dbReference type="PANTHER" id="PTHR46300:SF2">
    <property type="entry name" value="CYTOCHROME P450 MONOOXYGENASE ALNH-RELATED"/>
    <property type="match status" value="1"/>
</dbReference>
<keyword evidence="4" id="KW-0560">Oxidoreductase</keyword>
<dbReference type="EMBL" id="JAPEUV010000055">
    <property type="protein sequence ID" value="KAJ4335947.1"/>
    <property type="molecule type" value="Genomic_DNA"/>
</dbReference>
<organism evidence="9 10">
    <name type="scientific">Didymella glomerata</name>
    <dbReference type="NCBI Taxonomy" id="749621"/>
    <lineage>
        <taxon>Eukaryota</taxon>
        <taxon>Fungi</taxon>
        <taxon>Dikarya</taxon>
        <taxon>Ascomycota</taxon>
        <taxon>Pezizomycotina</taxon>
        <taxon>Dothideomycetes</taxon>
        <taxon>Pleosporomycetidae</taxon>
        <taxon>Pleosporales</taxon>
        <taxon>Pleosporineae</taxon>
        <taxon>Didymellaceae</taxon>
        <taxon>Didymella</taxon>
    </lineage>
</organism>
<dbReference type="OrthoDB" id="1103324at2759"/>
<dbReference type="SUPFAM" id="SSF48264">
    <property type="entry name" value="Cytochrome P450"/>
    <property type="match status" value="1"/>
</dbReference>
<evidence type="ECO:0000256" key="4">
    <source>
        <dbReference type="ARBA" id="ARBA00023002"/>
    </source>
</evidence>
<comment type="cofactor">
    <cofactor evidence="7">
        <name>heme</name>
        <dbReference type="ChEBI" id="CHEBI:30413"/>
    </cofactor>
</comment>
<evidence type="ECO:0008006" key="11">
    <source>
        <dbReference type="Google" id="ProtNLM"/>
    </source>
</evidence>
<keyword evidence="8" id="KW-1133">Transmembrane helix</keyword>
<keyword evidence="8" id="KW-0812">Transmembrane</keyword>
<dbReference type="Gene3D" id="1.10.630.10">
    <property type="entry name" value="Cytochrome P450"/>
    <property type="match status" value="1"/>
</dbReference>
<dbReference type="Proteomes" id="UP001140562">
    <property type="component" value="Unassembled WGS sequence"/>
</dbReference>
<dbReference type="GO" id="GO:0020037">
    <property type="term" value="F:heme binding"/>
    <property type="evidence" value="ECO:0007669"/>
    <property type="project" value="InterPro"/>
</dbReference>
<dbReference type="SUPFAM" id="SSF103473">
    <property type="entry name" value="MFS general substrate transporter"/>
    <property type="match status" value="1"/>
</dbReference>
<dbReference type="Gene3D" id="1.20.1250.20">
    <property type="entry name" value="MFS general substrate transporter like domains"/>
    <property type="match status" value="2"/>
</dbReference>
<dbReference type="AlphaFoldDB" id="A0A9W8WXX2"/>
<dbReference type="GO" id="GO:0005506">
    <property type="term" value="F:iron ion binding"/>
    <property type="evidence" value="ECO:0007669"/>
    <property type="project" value="InterPro"/>
</dbReference>
<dbReference type="InterPro" id="IPR001128">
    <property type="entry name" value="Cyt_P450"/>
</dbReference>
<feature type="binding site" description="axial binding residue" evidence="7">
    <location>
        <position position="641"/>
    </location>
    <ligand>
        <name>heme</name>
        <dbReference type="ChEBI" id="CHEBI:30413"/>
    </ligand>
    <ligandPart>
        <name>Fe</name>
        <dbReference type="ChEBI" id="CHEBI:18248"/>
    </ligandPart>
</feature>
<dbReference type="CDD" id="cd11065">
    <property type="entry name" value="CYP64-like"/>
    <property type="match status" value="1"/>
</dbReference>
<sequence length="723" mass="81550">MDILVWGFPFAFGIFQEFYSSHPPFEGQRNISIIGTCALGLMYLSSPLVFGMLGVFYAIGGALCYSPTIGFMDEWFVKRKGLAFGTMWAGTGLGGAVIPLLLQFLLNKYGFRTTLRIWAVVFFVSAAPLYIFLKPRLPVAQTTNRRAFNVSFLKNKAFLLLQLGNVLEGFGYFVPSIYLPTIAKGLGASNSVSALTLILINVATVFGCVVMGFIVDRYHVTTCILISTLGSTLSVFLLWGFSSQLSLLLVFCFMFKDWSERYGVIFSLKIGKGTMIVLNSRRAVHDLIDKRSAIYSSRPQDEQFHMALKGENIANMEADAGWRAQRKITARFFAPAKLDGELARISEAEVTTLMHDLLVDPENFSKHVEKVTASFSSIALFGQRAKTHDDFWATGAYKAMEAVNAALSPGTYLPTEQFPIFKWIPKQWLASTQRAQEGFDIPTRIWTRAREHVEVRRNHGDKRESLMDDLLEDESIRLDPAFQGTKLANFVGALMQAAAETSALTMRTSIVFLATHPSVQEKAQKELDAVCGVERVPTFADFQNLPYINCIMKEGLRIRPVVPTGIPHRCTEDNWYQGMLIPKDATVMIPQWALSHTYYSNPSDYDPDRYLNHPGLATEYAASSDYENRDHYTYGAGRRICAGIHLAERTQWRMLARLLWAFRIEHAVDENGEKIEIDTEAYEEKLITGPKRFCVRFTPRTEKHAKVIESELEVAQEVLEKWE</sequence>
<comment type="subcellular location">
    <subcellularLocation>
        <location evidence="1">Membrane</location>
        <topology evidence="1">Multi-pass membrane protein</topology>
    </subcellularLocation>
</comment>
<comment type="caution">
    <text evidence="9">The sequence shown here is derived from an EMBL/GenBank/DDBJ whole genome shotgun (WGS) entry which is preliminary data.</text>
</comment>
<evidence type="ECO:0000256" key="6">
    <source>
        <dbReference type="ARBA" id="ARBA00023033"/>
    </source>
</evidence>
<feature type="transmembrane region" description="Helical" evidence="8">
    <location>
        <begin position="48"/>
        <end position="70"/>
    </location>
</feature>
<evidence type="ECO:0000256" key="3">
    <source>
        <dbReference type="ARBA" id="ARBA00022723"/>
    </source>
</evidence>
<dbReference type="GO" id="GO:0016705">
    <property type="term" value="F:oxidoreductase activity, acting on paired donors, with incorporation or reduction of molecular oxygen"/>
    <property type="evidence" value="ECO:0007669"/>
    <property type="project" value="InterPro"/>
</dbReference>